<protein>
    <submittedName>
        <fullName evidence="1">Uncharacterized protein</fullName>
    </submittedName>
</protein>
<dbReference type="AlphaFoldDB" id="A0A7S1J247"/>
<evidence type="ECO:0000313" key="1">
    <source>
        <dbReference type="EMBL" id="CAD9029483.1"/>
    </source>
</evidence>
<gene>
    <name evidence="1" type="ORF">EGYM00392_LOCUS40620</name>
</gene>
<reference evidence="1" key="1">
    <citation type="submission" date="2021-01" db="EMBL/GenBank/DDBJ databases">
        <authorList>
            <person name="Corre E."/>
            <person name="Pelletier E."/>
            <person name="Niang G."/>
            <person name="Scheremetjew M."/>
            <person name="Finn R."/>
            <person name="Kale V."/>
            <person name="Holt S."/>
            <person name="Cochrane G."/>
            <person name="Meng A."/>
            <person name="Brown T."/>
            <person name="Cohen L."/>
        </authorList>
    </citation>
    <scope>NUCLEOTIDE SEQUENCE</scope>
    <source>
        <strain evidence="1">NIES-381</strain>
    </source>
</reference>
<organism evidence="1">
    <name type="scientific">Eutreptiella gymnastica</name>
    <dbReference type="NCBI Taxonomy" id="73025"/>
    <lineage>
        <taxon>Eukaryota</taxon>
        <taxon>Discoba</taxon>
        <taxon>Euglenozoa</taxon>
        <taxon>Euglenida</taxon>
        <taxon>Spirocuta</taxon>
        <taxon>Euglenophyceae</taxon>
        <taxon>Eutreptiales</taxon>
        <taxon>Eutreptiaceae</taxon>
        <taxon>Eutreptiella</taxon>
    </lineage>
</organism>
<name>A0A7S1J247_9EUGL</name>
<accession>A0A7S1J247</accession>
<dbReference type="EMBL" id="HBGA01108992">
    <property type="protein sequence ID" value="CAD9029483.1"/>
    <property type="molecule type" value="Transcribed_RNA"/>
</dbReference>
<sequence>MPEGVAHQCVPVSKDHSLRPSSVAMWPDQEQMGLGLCSLGCTWHPFCQAAFLSTPLRWLLVFYDEADDAPCPTSNQNPLAHTQASDLLLNLHRISLRHLASLCSV</sequence>
<proteinExistence type="predicted"/>